<evidence type="ECO:0000256" key="1">
    <source>
        <dbReference type="ARBA" id="ARBA00003195"/>
    </source>
</evidence>
<dbReference type="Gene3D" id="3.40.30.10">
    <property type="entry name" value="Glutaredoxin"/>
    <property type="match status" value="1"/>
</dbReference>
<comment type="function">
    <text evidence="1">Accessory subunit of the mitochondrial membrane respiratory chain NADH dehydrogenase (Complex I), that is believed not to be involved in catalysis. Complex I functions in the transfer of electrons from NADH to the respiratory chain. The immediate electron acceptor for the enzyme is believed to be ubiquinone.</text>
</comment>
<evidence type="ECO:0000256" key="9">
    <source>
        <dbReference type="ARBA" id="ARBA00023136"/>
    </source>
</evidence>
<evidence type="ECO:0000256" key="4">
    <source>
        <dbReference type="ARBA" id="ARBA00022448"/>
    </source>
</evidence>
<dbReference type="Proteomes" id="UP000654370">
    <property type="component" value="Unassembled WGS sequence"/>
</dbReference>
<gene>
    <name evidence="11" type="ORF">INT43_002724</name>
</gene>
<proteinExistence type="inferred from homology"/>
<evidence type="ECO:0000256" key="7">
    <source>
        <dbReference type="ARBA" id="ARBA00022982"/>
    </source>
</evidence>
<keyword evidence="9" id="KW-0472">Membrane</keyword>
<evidence type="ECO:0000256" key="8">
    <source>
        <dbReference type="ARBA" id="ARBA00023128"/>
    </source>
</evidence>
<protein>
    <recommendedName>
        <fullName evidence="10">Ribosomal protein/NADH dehydrogenase domain-containing protein</fullName>
    </recommendedName>
</protein>
<dbReference type="OrthoDB" id="10250268at2759"/>
<keyword evidence="8" id="KW-0496">Mitochondrion</keyword>
<evidence type="ECO:0000313" key="12">
    <source>
        <dbReference type="Proteomes" id="UP000654370"/>
    </source>
</evidence>
<dbReference type="InterPro" id="IPR036249">
    <property type="entry name" value="Thioredoxin-like_sf"/>
</dbReference>
<evidence type="ECO:0000256" key="2">
    <source>
        <dbReference type="ARBA" id="ARBA00004443"/>
    </source>
</evidence>
<organism evidence="11 12">
    <name type="scientific">Mortierella isabellina</name>
    <name type="common">Filamentous fungus</name>
    <name type="synonym">Umbelopsis isabellina</name>
    <dbReference type="NCBI Taxonomy" id="91625"/>
    <lineage>
        <taxon>Eukaryota</taxon>
        <taxon>Fungi</taxon>
        <taxon>Fungi incertae sedis</taxon>
        <taxon>Mucoromycota</taxon>
        <taxon>Mucoromycotina</taxon>
        <taxon>Umbelopsidomycetes</taxon>
        <taxon>Umbelopsidales</taxon>
        <taxon>Umbelopsidaceae</taxon>
        <taxon>Umbelopsis</taxon>
    </lineage>
</organism>
<comment type="similarity">
    <text evidence="3">Belongs to the complex I NDUFA2 subunit family.</text>
</comment>
<reference evidence="11" key="1">
    <citation type="submission" date="2020-12" db="EMBL/GenBank/DDBJ databases">
        <title>Metabolic potential, ecology and presence of endohyphal bacteria is reflected in genomic diversity of Mucoromycotina.</title>
        <authorList>
            <person name="Muszewska A."/>
            <person name="Okrasinska A."/>
            <person name="Steczkiewicz K."/>
            <person name="Drgas O."/>
            <person name="Orlowska M."/>
            <person name="Perlinska-Lenart U."/>
            <person name="Aleksandrzak-Piekarczyk T."/>
            <person name="Szatraj K."/>
            <person name="Zielenkiewicz U."/>
            <person name="Pilsyk S."/>
            <person name="Malc E."/>
            <person name="Mieczkowski P."/>
            <person name="Kruszewska J.S."/>
            <person name="Biernat P."/>
            <person name="Pawlowska J."/>
        </authorList>
    </citation>
    <scope>NUCLEOTIDE SEQUENCE</scope>
    <source>
        <strain evidence="11">WA0000067209</strain>
    </source>
</reference>
<dbReference type="InterPro" id="IPR007741">
    <property type="entry name" value="Ribosomal_mL43/mS25/NADH_DH"/>
</dbReference>
<dbReference type="PANTHER" id="PTHR12878:SF0">
    <property type="entry name" value="NADH DEHYDROGENASE [UBIQUINONE] 1 ALPHA SUBCOMPLEX SUBUNIT 2"/>
    <property type="match status" value="1"/>
</dbReference>
<evidence type="ECO:0000259" key="10">
    <source>
        <dbReference type="SMART" id="SM00916"/>
    </source>
</evidence>
<dbReference type="SUPFAM" id="SSF52833">
    <property type="entry name" value="Thioredoxin-like"/>
    <property type="match status" value="1"/>
</dbReference>
<evidence type="ECO:0000256" key="3">
    <source>
        <dbReference type="ARBA" id="ARBA00008939"/>
    </source>
</evidence>
<dbReference type="GO" id="GO:0005743">
    <property type="term" value="C:mitochondrial inner membrane"/>
    <property type="evidence" value="ECO:0007669"/>
    <property type="project" value="UniProtKB-SubCell"/>
</dbReference>
<dbReference type="PANTHER" id="PTHR12878">
    <property type="entry name" value="NADH-UBIQUINONE OXIDOREDUCTASE B8 SUBUNIT"/>
    <property type="match status" value="1"/>
</dbReference>
<keyword evidence="12" id="KW-1185">Reference proteome</keyword>
<evidence type="ECO:0000313" key="11">
    <source>
        <dbReference type="EMBL" id="KAG2186286.1"/>
    </source>
</evidence>
<evidence type="ECO:0000256" key="5">
    <source>
        <dbReference type="ARBA" id="ARBA00022660"/>
    </source>
</evidence>
<dbReference type="Pfam" id="PF05047">
    <property type="entry name" value="L51_S25_CI-B8"/>
    <property type="match status" value="1"/>
</dbReference>
<dbReference type="InterPro" id="IPR016464">
    <property type="entry name" value="NADH_Ub_cplx-1_asu_su-2"/>
</dbReference>
<dbReference type="EMBL" id="JAEPQZ010000001">
    <property type="protein sequence ID" value="KAG2186286.1"/>
    <property type="molecule type" value="Genomic_DNA"/>
</dbReference>
<keyword evidence="5" id="KW-0679">Respiratory chain</keyword>
<accession>A0A8H7Q7Q1</accession>
<comment type="subcellular location">
    <subcellularLocation>
        <location evidence="2">Mitochondrion inner membrane</location>
        <topology evidence="2">Peripheral membrane protein</topology>
        <orientation evidence="2">Matrix side</orientation>
    </subcellularLocation>
</comment>
<keyword evidence="4" id="KW-0813">Transport</keyword>
<comment type="caution">
    <text evidence="11">The sequence shown here is derived from an EMBL/GenBank/DDBJ whole genome shotgun (WGS) entry which is preliminary data.</text>
</comment>
<keyword evidence="7" id="KW-0249">Electron transport</keyword>
<dbReference type="AlphaFoldDB" id="A0A8H7Q7Q1"/>
<dbReference type="SMART" id="SM00916">
    <property type="entry name" value="L51_S25_CI-B8"/>
    <property type="match status" value="1"/>
</dbReference>
<name>A0A8H7Q7Q1_MORIS</name>
<evidence type="ECO:0000256" key="6">
    <source>
        <dbReference type="ARBA" id="ARBA00022792"/>
    </source>
</evidence>
<feature type="domain" description="Ribosomal protein/NADH dehydrogenase" evidence="10">
    <location>
        <begin position="20"/>
        <end position="93"/>
    </location>
</feature>
<sequence>MSAWNSLSKSIKEVRVHFCQNSPASKGLKQFVAENYTGIKQANPNLPFLVREANGVQPRIFARFDKGVERKITLENASVQDVKNALENLAKSA</sequence>
<keyword evidence="6" id="KW-0999">Mitochondrion inner membrane</keyword>
<dbReference type="PIRSF" id="PIRSF005822">
    <property type="entry name" value="NDUA2"/>
    <property type="match status" value="1"/>
</dbReference>